<dbReference type="CDD" id="cd02219">
    <property type="entry name" value="cupin_YjlB-like"/>
    <property type="match status" value="1"/>
</dbReference>
<dbReference type="InterPro" id="IPR047121">
    <property type="entry name" value="YjiB-like"/>
</dbReference>
<name>A0AAJ0D034_9HYPO</name>
<evidence type="ECO:0000313" key="3">
    <source>
        <dbReference type="Proteomes" id="UP001251528"/>
    </source>
</evidence>
<accession>A0AAJ0D034</accession>
<keyword evidence="3" id="KW-1185">Reference proteome</keyword>
<reference evidence="2" key="1">
    <citation type="submission" date="2023-06" db="EMBL/GenBank/DDBJ databases">
        <title>Conoideocrella luteorostrata (Hypocreales: Clavicipitaceae), a potential biocontrol fungus for elongate hemlock scale in United States Christmas tree production areas.</title>
        <authorList>
            <person name="Barrett H."/>
            <person name="Lovett B."/>
            <person name="Macias A.M."/>
            <person name="Stajich J.E."/>
            <person name="Kasson M.T."/>
        </authorList>
    </citation>
    <scope>NUCLEOTIDE SEQUENCE</scope>
    <source>
        <strain evidence="2">ARSEF 14590</strain>
    </source>
</reference>
<dbReference type="Gene3D" id="2.60.120.10">
    <property type="entry name" value="Jelly Rolls"/>
    <property type="match status" value="1"/>
</dbReference>
<feature type="domain" description="Cupin type-1" evidence="1">
    <location>
        <begin position="63"/>
        <end position="134"/>
    </location>
</feature>
<dbReference type="Proteomes" id="UP001251528">
    <property type="component" value="Unassembled WGS sequence"/>
</dbReference>
<evidence type="ECO:0000259" key="1">
    <source>
        <dbReference type="Pfam" id="PF00190"/>
    </source>
</evidence>
<dbReference type="SUPFAM" id="SSF51182">
    <property type="entry name" value="RmlC-like cupins"/>
    <property type="match status" value="1"/>
</dbReference>
<dbReference type="InterPro" id="IPR014710">
    <property type="entry name" value="RmlC-like_jellyroll"/>
</dbReference>
<evidence type="ECO:0000313" key="2">
    <source>
        <dbReference type="EMBL" id="KAK2612593.1"/>
    </source>
</evidence>
<dbReference type="InterPro" id="IPR006045">
    <property type="entry name" value="Cupin_1"/>
</dbReference>
<gene>
    <name evidence="2" type="ORF">QQS21_001365</name>
</gene>
<dbReference type="EMBL" id="JASWJB010000014">
    <property type="protein sequence ID" value="KAK2612593.1"/>
    <property type="molecule type" value="Genomic_DNA"/>
</dbReference>
<proteinExistence type="predicted"/>
<protein>
    <recommendedName>
        <fullName evidence="1">Cupin type-1 domain-containing protein</fullName>
    </recommendedName>
</protein>
<sequence>MDVSEALPPELHVVAPTPHVPNSKLPVMLYRKAFLKVSYDEMIKVIEGNGWAKGSHWGVYPTAHFHSNSHECYAIIRGKGTYVLGKSPIDNDVGGDGEKIGRDLLVEQGDIVVLPAGVSHAVIAPEEDWEVVTFYPEGSPQWDMNFCKDGPEETAQKSRDCSNVPIPPKDPVFGIAGPLPEVWKNVSMQ</sequence>
<dbReference type="PANTHER" id="PTHR36448">
    <property type="entry name" value="BLR7373 PROTEIN"/>
    <property type="match status" value="1"/>
</dbReference>
<dbReference type="Pfam" id="PF00190">
    <property type="entry name" value="Cupin_1"/>
    <property type="match status" value="1"/>
</dbReference>
<comment type="caution">
    <text evidence="2">The sequence shown here is derived from an EMBL/GenBank/DDBJ whole genome shotgun (WGS) entry which is preliminary data.</text>
</comment>
<organism evidence="2 3">
    <name type="scientific">Conoideocrella luteorostrata</name>
    <dbReference type="NCBI Taxonomy" id="1105319"/>
    <lineage>
        <taxon>Eukaryota</taxon>
        <taxon>Fungi</taxon>
        <taxon>Dikarya</taxon>
        <taxon>Ascomycota</taxon>
        <taxon>Pezizomycotina</taxon>
        <taxon>Sordariomycetes</taxon>
        <taxon>Hypocreomycetidae</taxon>
        <taxon>Hypocreales</taxon>
        <taxon>Clavicipitaceae</taxon>
        <taxon>Conoideocrella</taxon>
    </lineage>
</organism>
<dbReference type="AlphaFoldDB" id="A0AAJ0D034"/>
<dbReference type="PANTHER" id="PTHR36448:SF2">
    <property type="entry name" value="CUPIN TYPE-1 DOMAIN-CONTAINING PROTEIN"/>
    <property type="match status" value="1"/>
</dbReference>
<dbReference type="InterPro" id="IPR011051">
    <property type="entry name" value="RmlC_Cupin_sf"/>
</dbReference>